<dbReference type="RefSeq" id="WP_051082968.1">
    <property type="nucleotide sequence ID" value="NZ_CP091512.1"/>
</dbReference>
<dbReference type="SMART" id="SM00870">
    <property type="entry name" value="Asparaginase"/>
    <property type="match status" value="1"/>
</dbReference>
<dbReference type="EMBL" id="CP091512">
    <property type="protein sequence ID" value="UOO91810.1"/>
    <property type="molecule type" value="Genomic_DNA"/>
</dbReference>
<dbReference type="EC" id="3.5.1.1" evidence="4"/>
<dbReference type="Pfam" id="PF17763">
    <property type="entry name" value="Asparaginase_C"/>
    <property type="match status" value="1"/>
</dbReference>
<evidence type="ECO:0000259" key="3">
    <source>
        <dbReference type="Pfam" id="PF17763"/>
    </source>
</evidence>
<dbReference type="PANTHER" id="PTHR11707">
    <property type="entry name" value="L-ASPARAGINASE"/>
    <property type="match status" value="1"/>
</dbReference>
<evidence type="ECO:0000313" key="4">
    <source>
        <dbReference type="EMBL" id="UOO91810.1"/>
    </source>
</evidence>
<evidence type="ECO:0000313" key="5">
    <source>
        <dbReference type="Proteomes" id="UP000832034"/>
    </source>
</evidence>
<dbReference type="InterPro" id="IPR040919">
    <property type="entry name" value="Asparaginase_C"/>
</dbReference>
<dbReference type="InterPro" id="IPR036152">
    <property type="entry name" value="Asp/glu_Ase-like_sf"/>
</dbReference>
<dbReference type="InterPro" id="IPR027475">
    <property type="entry name" value="Asparaginase/glutaminase_AS2"/>
</dbReference>
<protein>
    <submittedName>
        <fullName evidence="4">Asparaginase domain-containing protein</fullName>
        <ecNumber evidence="4">3.5.1.1</ecNumber>
    </submittedName>
</protein>
<dbReference type="PANTHER" id="PTHR11707:SF28">
    <property type="entry name" value="60 KDA LYSOPHOSPHOLIPASE"/>
    <property type="match status" value="1"/>
</dbReference>
<sequence length="331" mass="35817">MKIAVLYTGGTIGMYAGENGLRPSQETVLQALKVYQTQADFDVTVCHPLIDSSQVTQVHWCEWQQWLQQQTHTDAILILHGTDTMAYTANVLALAMGSLRVPVVLTGSQYPLGTENGDAETNLEAAVQALLQKAAPKQVSVVFANQMLAAIGSRKISTQSLDGFANKHHPPLNEFQNALWLKSLCETNVALMPKTAMTPLNPNIRIASHYCVPASEQWALRAILHSGADAVILQSFGHGNGWFSQADVQVMQAYQAQGGMIINVSQVFDGHVAAQYEASKALLDAKVFMAGAWTVETAYAKVWVGLSQGLRGHALQHYLQQDVLGDAGCGS</sequence>
<evidence type="ECO:0000256" key="1">
    <source>
        <dbReference type="PROSITE-ProRule" id="PRU10100"/>
    </source>
</evidence>
<dbReference type="InterPro" id="IPR037152">
    <property type="entry name" value="L-asparaginase_N_sf"/>
</dbReference>
<dbReference type="PRINTS" id="PR00139">
    <property type="entry name" value="ASNGLNASE"/>
</dbReference>
<evidence type="ECO:0000259" key="2">
    <source>
        <dbReference type="Pfam" id="PF00710"/>
    </source>
</evidence>
<dbReference type="InterPro" id="IPR027474">
    <property type="entry name" value="L-asparaginase_N"/>
</dbReference>
<dbReference type="Pfam" id="PF00710">
    <property type="entry name" value="Asparaginase"/>
    <property type="match status" value="1"/>
</dbReference>
<dbReference type="PROSITE" id="PS51732">
    <property type="entry name" value="ASN_GLN_ASE_3"/>
    <property type="match status" value="1"/>
</dbReference>
<dbReference type="PROSITE" id="PS00917">
    <property type="entry name" value="ASN_GLN_ASE_2"/>
    <property type="match status" value="1"/>
</dbReference>
<accession>A0ABY4E7T8</accession>
<dbReference type="Gene3D" id="3.40.50.1170">
    <property type="entry name" value="L-asparaginase, N-terminal domain"/>
    <property type="match status" value="1"/>
</dbReference>
<dbReference type="InterPro" id="IPR027473">
    <property type="entry name" value="L-asparaginase_C"/>
</dbReference>
<reference evidence="4" key="1">
    <citation type="submission" date="2021-12" db="EMBL/GenBank/DDBJ databases">
        <authorList>
            <person name="Veyrier F.J."/>
        </authorList>
    </citation>
    <scope>NUCLEOTIDE SEQUENCE</scope>
    <source>
        <strain evidence="4">SAG 1488-6</strain>
    </source>
</reference>
<dbReference type="Proteomes" id="UP000832034">
    <property type="component" value="Chromosome"/>
</dbReference>
<organism evidence="4 5">
    <name type="scientific">Vitreoscilla stercoraria</name>
    <dbReference type="NCBI Taxonomy" id="61"/>
    <lineage>
        <taxon>Bacteria</taxon>
        <taxon>Pseudomonadati</taxon>
        <taxon>Pseudomonadota</taxon>
        <taxon>Betaproteobacteria</taxon>
        <taxon>Neisseriales</taxon>
        <taxon>Neisseriaceae</taxon>
        <taxon>Vitreoscilla</taxon>
    </lineage>
</organism>
<dbReference type="Gene3D" id="3.40.50.40">
    <property type="match status" value="1"/>
</dbReference>
<keyword evidence="5" id="KW-1185">Reference proteome</keyword>
<dbReference type="InterPro" id="IPR006034">
    <property type="entry name" value="Asparaginase/glutaminase-like"/>
</dbReference>
<reference evidence="4" key="2">
    <citation type="journal article" date="2022" name="Res Sq">
        <title>Evolution of multicellular longitudinally dividing oral cavity symbionts (Neisseriaceae).</title>
        <authorList>
            <person name="Nyongesa S."/>
            <person name="Weber P."/>
            <person name="Bernet E."/>
            <person name="Pullido F."/>
            <person name="Nieckarz M."/>
            <person name="Delaby M."/>
            <person name="Nieves C."/>
            <person name="Viehboeck T."/>
            <person name="Krause N."/>
            <person name="Rivera-Millot A."/>
            <person name="Nakamura A."/>
            <person name="Vischer N."/>
            <person name="VanNieuwenhze M."/>
            <person name="Brun Y."/>
            <person name="Cava F."/>
            <person name="Bulgheresi S."/>
            <person name="Veyrier F."/>
        </authorList>
    </citation>
    <scope>NUCLEOTIDE SEQUENCE</scope>
    <source>
        <strain evidence="4">SAG 1488-6</strain>
    </source>
</reference>
<feature type="active site" evidence="1">
    <location>
        <position position="82"/>
    </location>
</feature>
<dbReference type="SFLD" id="SFLDS00057">
    <property type="entry name" value="Glutaminase/Asparaginase"/>
    <property type="match status" value="1"/>
</dbReference>
<dbReference type="PIRSF" id="PIRSF500176">
    <property type="entry name" value="L_ASNase"/>
    <property type="match status" value="1"/>
</dbReference>
<name>A0ABY4E7T8_VITST</name>
<dbReference type="SUPFAM" id="SSF53774">
    <property type="entry name" value="Glutaminase/Asparaginase"/>
    <property type="match status" value="1"/>
</dbReference>
<dbReference type="PIRSF" id="PIRSF001220">
    <property type="entry name" value="L-ASNase_gatD"/>
    <property type="match status" value="1"/>
</dbReference>
<feature type="domain" description="L-asparaginase N-terminal" evidence="2">
    <location>
        <begin position="2"/>
        <end position="177"/>
    </location>
</feature>
<proteinExistence type="predicted"/>
<dbReference type="GO" id="GO:0004067">
    <property type="term" value="F:asparaginase activity"/>
    <property type="evidence" value="ECO:0007669"/>
    <property type="project" value="UniProtKB-EC"/>
</dbReference>
<feature type="domain" description="Asparaginase/glutaminase C-terminal" evidence="3">
    <location>
        <begin position="205"/>
        <end position="318"/>
    </location>
</feature>
<gene>
    <name evidence="4" type="ORF">LVJ81_09225</name>
</gene>
<keyword evidence="4" id="KW-0378">Hydrolase</keyword>